<gene>
    <name evidence="1" type="ORF">NPIL_596501</name>
</gene>
<sequence length="47" mass="5445">AHRLALPLPQNQAHRLVLLLPQNQVHRLVLLLQNQINLLAQLRPQNQ</sequence>
<feature type="non-terminal residue" evidence="1">
    <location>
        <position position="1"/>
    </location>
</feature>
<evidence type="ECO:0000313" key="2">
    <source>
        <dbReference type="Proteomes" id="UP000887013"/>
    </source>
</evidence>
<feature type="non-terminal residue" evidence="1">
    <location>
        <position position="47"/>
    </location>
</feature>
<proteinExistence type="predicted"/>
<accession>A0A8X6QFS6</accession>
<keyword evidence="2" id="KW-1185">Reference proteome</keyword>
<dbReference type="EMBL" id="BMAW01125368">
    <property type="protein sequence ID" value="GFU12017.1"/>
    <property type="molecule type" value="Genomic_DNA"/>
</dbReference>
<reference evidence="1" key="1">
    <citation type="submission" date="2020-08" db="EMBL/GenBank/DDBJ databases">
        <title>Multicomponent nature underlies the extraordinary mechanical properties of spider dragline silk.</title>
        <authorList>
            <person name="Kono N."/>
            <person name="Nakamura H."/>
            <person name="Mori M."/>
            <person name="Yoshida Y."/>
            <person name="Ohtoshi R."/>
            <person name="Malay A.D."/>
            <person name="Moran D.A.P."/>
            <person name="Tomita M."/>
            <person name="Numata K."/>
            <person name="Arakawa K."/>
        </authorList>
    </citation>
    <scope>NUCLEOTIDE SEQUENCE</scope>
</reference>
<protein>
    <submittedName>
        <fullName evidence="1">Uncharacterized protein</fullName>
    </submittedName>
</protein>
<evidence type="ECO:0000313" key="1">
    <source>
        <dbReference type="EMBL" id="GFU12017.1"/>
    </source>
</evidence>
<dbReference type="Proteomes" id="UP000887013">
    <property type="component" value="Unassembled WGS sequence"/>
</dbReference>
<comment type="caution">
    <text evidence="1">The sequence shown here is derived from an EMBL/GenBank/DDBJ whole genome shotgun (WGS) entry which is preliminary data.</text>
</comment>
<organism evidence="1 2">
    <name type="scientific">Nephila pilipes</name>
    <name type="common">Giant wood spider</name>
    <name type="synonym">Nephila maculata</name>
    <dbReference type="NCBI Taxonomy" id="299642"/>
    <lineage>
        <taxon>Eukaryota</taxon>
        <taxon>Metazoa</taxon>
        <taxon>Ecdysozoa</taxon>
        <taxon>Arthropoda</taxon>
        <taxon>Chelicerata</taxon>
        <taxon>Arachnida</taxon>
        <taxon>Araneae</taxon>
        <taxon>Araneomorphae</taxon>
        <taxon>Entelegynae</taxon>
        <taxon>Araneoidea</taxon>
        <taxon>Nephilidae</taxon>
        <taxon>Nephila</taxon>
    </lineage>
</organism>
<name>A0A8X6QFS6_NEPPI</name>
<dbReference type="AlphaFoldDB" id="A0A8X6QFS6"/>